<sequence length="1030" mass="112208">MALPRSVSSPPSSSPPVVTLFFYQLALLIWLANSLLPSPLSALIRTVVNCVPGLSTQLSRARRGGRSLTIFDLPPRLRNRIYWLVLHGGPDASPPWPEADLLAPGENLGLLCASRQVYREAVAVLYDTVNLGPDARKARDYLVSLGPERVAHIRHLGLFHDCQHDCSRHAPSCRENWNAVFDLLWQWWVSPGDHQGFWSGLGLFLMAREIRFISSVPEYYARNLAWQLGWSLDGRTVGGYRDAQNATNTFVGSAVNPWYPGAYRAISLCRYPRNRGVAVSTPPCKLVTEGVRREPAVDTRKGGSALRVAENSSTRQPRQGLLELPGEIRRHIYDLACSWEYRAPWPNRPARLNTGAGLLLTSKQVSAEALPSVYRKFRIYGGRHSETIARLGANLSHIQHLEIWFSCFCPWGGIELQRSMDSIYALHGRDPQYPTPKLFWDYRYKWSKTMHQIRTLHTLSELTVTFQTCCRSASPARRPFAPGRDAPADQRQCRDLEDYLAHALSLCHNVQKLSLAGNVPPGLGIRLTRPGPGGGMTVKLVSSAMAAYLEAVGDTIKERHARRVLGLIDDDEGLQDEPPYPGNLERPEDAPVPHFVLVREDTARARWAEHVAQGRWARPPPGMELPFLNMATTDTNSLSTPTANKKRPHSSLGASEPSTSSPALPIRALLLHVNTLLSSSRAVTHTLRTAVSHALPDLLSPPTTTTTPIASNIITITDPDEEHLTTTPQDKAEDKIKGKDKAHAENPEHDASQKLRDALTSDSAILRAFAVSPSLPGILAHLGLARELSAGEVARLRESYSWAFYEQGIGLMELEAGAKEFLEGISAAAAAAAAAGDGHGDGDAGGDRQDEGGAAGGSAWMKSGAGVAIAALSNNCYVAEGLLGRLGVRGLVTAVLPTTPAEATDQNEAAATWMQTITSWWRELNSTIEGDEIPPLSPDQVMVVSCAPYDLAVPAAAGCKTCWVRKASHPSLMAPNGSKFDLEVSSLEQLRVVLVEGRGMQAADDQVMEASDDEVMKGSGDDEVEDIGII</sequence>
<evidence type="ECO:0000313" key="3">
    <source>
        <dbReference type="Proteomes" id="UP000289323"/>
    </source>
</evidence>
<dbReference type="EMBL" id="OUUZ01000003">
    <property type="protein sequence ID" value="SPQ20317.1"/>
    <property type="molecule type" value="Genomic_DNA"/>
</dbReference>
<feature type="region of interest" description="Disordered" evidence="1">
    <location>
        <begin position="569"/>
        <end position="589"/>
    </location>
</feature>
<accession>A0A3S5CWA8</accession>
<organism evidence="2 3">
    <name type="scientific">Thermothielavioides terrestris</name>
    <dbReference type="NCBI Taxonomy" id="2587410"/>
    <lineage>
        <taxon>Eukaryota</taxon>
        <taxon>Fungi</taxon>
        <taxon>Dikarya</taxon>
        <taxon>Ascomycota</taxon>
        <taxon>Pezizomycotina</taxon>
        <taxon>Sordariomycetes</taxon>
        <taxon>Sordariomycetidae</taxon>
        <taxon>Sordariales</taxon>
        <taxon>Chaetomiaceae</taxon>
        <taxon>Thermothielavioides</taxon>
    </lineage>
</organism>
<dbReference type="Proteomes" id="UP000289323">
    <property type="component" value="Unassembled WGS sequence"/>
</dbReference>
<dbReference type="InterPro" id="IPR023214">
    <property type="entry name" value="HAD_sf"/>
</dbReference>
<dbReference type="PANTHER" id="PTHR42085">
    <property type="entry name" value="F-BOX DOMAIN-CONTAINING PROTEIN"/>
    <property type="match status" value="1"/>
</dbReference>
<feature type="compositionally biased region" description="Basic and acidic residues" evidence="1">
    <location>
        <begin position="838"/>
        <end position="851"/>
    </location>
</feature>
<proteinExistence type="predicted"/>
<reference evidence="2 3" key="1">
    <citation type="submission" date="2018-04" db="EMBL/GenBank/DDBJ databases">
        <authorList>
            <person name="Huttner S."/>
            <person name="Dainat J."/>
        </authorList>
    </citation>
    <scope>NUCLEOTIDE SEQUENCE [LARGE SCALE GENOMIC DNA]</scope>
</reference>
<dbReference type="Gene3D" id="3.40.50.1000">
    <property type="entry name" value="HAD superfamily/HAD-like"/>
    <property type="match status" value="1"/>
</dbReference>
<feature type="region of interest" description="Disordered" evidence="1">
    <location>
        <begin position="702"/>
        <end position="756"/>
    </location>
</feature>
<name>A0A3S5CWA8_9PEZI</name>
<dbReference type="PANTHER" id="PTHR42085:SF1">
    <property type="entry name" value="F-BOX DOMAIN-CONTAINING PROTEIN"/>
    <property type="match status" value="1"/>
</dbReference>
<dbReference type="AlphaFoldDB" id="A0A3S5CWA8"/>
<gene>
    <name evidence="2" type="ORF">TT172_LOCUS2736</name>
</gene>
<feature type="compositionally biased region" description="Low complexity" evidence="1">
    <location>
        <begin position="702"/>
        <end position="717"/>
    </location>
</feature>
<feature type="region of interest" description="Disordered" evidence="1">
    <location>
        <begin position="836"/>
        <end position="857"/>
    </location>
</feature>
<dbReference type="InterPro" id="IPR038883">
    <property type="entry name" value="AN11006-like"/>
</dbReference>
<evidence type="ECO:0000313" key="2">
    <source>
        <dbReference type="EMBL" id="SPQ20317.1"/>
    </source>
</evidence>
<evidence type="ECO:0000256" key="1">
    <source>
        <dbReference type="SAM" id="MobiDB-lite"/>
    </source>
</evidence>
<feature type="compositionally biased region" description="Polar residues" evidence="1">
    <location>
        <begin position="633"/>
        <end position="643"/>
    </location>
</feature>
<feature type="compositionally biased region" description="Basic and acidic residues" evidence="1">
    <location>
        <begin position="730"/>
        <end position="756"/>
    </location>
</feature>
<feature type="compositionally biased region" description="Polar residues" evidence="1">
    <location>
        <begin position="652"/>
        <end position="662"/>
    </location>
</feature>
<protein>
    <submittedName>
        <fullName evidence="2">86ab585c-e81e-4c74-a6d9-75940002e497</fullName>
    </submittedName>
</protein>
<feature type="region of interest" description="Disordered" evidence="1">
    <location>
        <begin position="633"/>
        <end position="662"/>
    </location>
</feature>